<dbReference type="InterPro" id="IPR025390">
    <property type="entry name" value="Dsc3_C"/>
</dbReference>
<evidence type="ECO:0000313" key="5">
    <source>
        <dbReference type="Proteomes" id="UP000757232"/>
    </source>
</evidence>
<dbReference type="PANTHER" id="PTHR28049">
    <property type="entry name" value="TRANSMEMBRANE PROTEIN YOR223W"/>
    <property type="match status" value="1"/>
</dbReference>
<dbReference type="Proteomes" id="UP000757232">
    <property type="component" value="Unassembled WGS sequence"/>
</dbReference>
<dbReference type="InterPro" id="IPR045226">
    <property type="entry name" value="Dsc3"/>
</dbReference>
<reference evidence="4" key="1">
    <citation type="submission" date="2016-06" db="EMBL/GenBank/DDBJ databases">
        <title>Draft Genome sequence of the fungus Inonotus baumii.</title>
        <authorList>
            <person name="Zhu H."/>
            <person name="Lin W."/>
        </authorList>
    </citation>
    <scope>NUCLEOTIDE SEQUENCE</scope>
    <source>
        <strain evidence="4">821</strain>
    </source>
</reference>
<dbReference type="AlphaFoldDB" id="A0A9Q5N922"/>
<gene>
    <name evidence="4" type="ORF">A7U60_g4579</name>
</gene>
<keyword evidence="2" id="KW-1133">Transmembrane helix</keyword>
<dbReference type="EMBL" id="LNZH02000181">
    <property type="protein sequence ID" value="OCB88278.1"/>
    <property type="molecule type" value="Genomic_DNA"/>
</dbReference>
<organism evidence="4 5">
    <name type="scientific">Sanghuangporus baumii</name>
    <name type="common">Phellinus baumii</name>
    <dbReference type="NCBI Taxonomy" id="108892"/>
    <lineage>
        <taxon>Eukaryota</taxon>
        <taxon>Fungi</taxon>
        <taxon>Dikarya</taxon>
        <taxon>Basidiomycota</taxon>
        <taxon>Agaricomycotina</taxon>
        <taxon>Agaricomycetes</taxon>
        <taxon>Hymenochaetales</taxon>
        <taxon>Hymenochaetaceae</taxon>
        <taxon>Sanghuangporus</taxon>
    </lineage>
</organism>
<comment type="caution">
    <text evidence="4">The sequence shown here is derived from an EMBL/GenBank/DDBJ whole genome shotgun (WGS) entry which is preliminary data.</text>
</comment>
<dbReference type="Gene3D" id="3.10.20.90">
    <property type="entry name" value="Phosphatidylinositol 3-kinase Catalytic Subunit, Chain A, domain 1"/>
    <property type="match status" value="1"/>
</dbReference>
<accession>A0A9Q5N922</accession>
<dbReference type="PROSITE" id="PS50053">
    <property type="entry name" value="UBIQUITIN_2"/>
    <property type="match status" value="1"/>
</dbReference>
<feature type="region of interest" description="Disordered" evidence="1">
    <location>
        <begin position="265"/>
        <end position="291"/>
    </location>
</feature>
<dbReference type="InterPro" id="IPR019413">
    <property type="entry name" value="Dsc3_ub-like_dom"/>
</dbReference>
<dbReference type="CDD" id="cd17039">
    <property type="entry name" value="Ubl_ubiquitin_like"/>
    <property type="match status" value="1"/>
</dbReference>
<dbReference type="SUPFAM" id="SSF54236">
    <property type="entry name" value="Ubiquitin-like"/>
    <property type="match status" value="1"/>
</dbReference>
<feature type="transmembrane region" description="Helical" evidence="2">
    <location>
        <begin position="51"/>
        <end position="73"/>
    </location>
</feature>
<dbReference type="OrthoDB" id="2556122at2759"/>
<dbReference type="Pfam" id="PF13373">
    <property type="entry name" value="Dsc3_C"/>
    <property type="match status" value="2"/>
</dbReference>
<proteinExistence type="predicted"/>
<keyword evidence="5" id="KW-1185">Reference proteome</keyword>
<evidence type="ECO:0000259" key="3">
    <source>
        <dbReference type="PROSITE" id="PS50053"/>
    </source>
</evidence>
<keyword evidence="2" id="KW-0472">Membrane</keyword>
<name>A0A9Q5N922_SANBA</name>
<protein>
    <recommendedName>
        <fullName evidence="3">Ubiquitin-like domain-containing protein</fullName>
    </recommendedName>
</protein>
<dbReference type="PANTHER" id="PTHR28049:SF1">
    <property type="entry name" value="DSC E3 UBIQUITIN LIGASE COMPLEX SUBUNIT 3"/>
    <property type="match status" value="1"/>
</dbReference>
<feature type="compositionally biased region" description="Basic and acidic residues" evidence="1">
    <location>
        <begin position="265"/>
        <end position="282"/>
    </location>
</feature>
<evidence type="ECO:0000313" key="4">
    <source>
        <dbReference type="EMBL" id="OCB88278.1"/>
    </source>
</evidence>
<dbReference type="InterPro" id="IPR029071">
    <property type="entry name" value="Ubiquitin-like_domsf"/>
</dbReference>
<evidence type="ECO:0000256" key="1">
    <source>
        <dbReference type="SAM" id="MobiDB-lite"/>
    </source>
</evidence>
<evidence type="ECO:0000256" key="2">
    <source>
        <dbReference type="SAM" id="Phobius"/>
    </source>
</evidence>
<feature type="domain" description="Ubiquitin-like" evidence="3">
    <location>
        <begin position="195"/>
        <end position="254"/>
    </location>
</feature>
<keyword evidence="2" id="KW-0812">Transmembrane</keyword>
<dbReference type="GO" id="GO:0005783">
    <property type="term" value="C:endoplasmic reticulum"/>
    <property type="evidence" value="ECO:0007669"/>
    <property type="project" value="TreeGrafter"/>
</dbReference>
<dbReference type="InterPro" id="IPR000626">
    <property type="entry name" value="Ubiquitin-like_dom"/>
</dbReference>
<sequence length="477" mass="54547">MSPILAGASASFDDVAVAEEEWTFKAIWYSFTDWVSRASTSVNNETLEHPYLISLALFILWAWPHILMLPVWFGKDAFRRMDTHARTAVSRATAPVRRRKRDGFFSTYHSVVNASYEPRDAGRTPLFGGTPLTDGDFSIEEEHHLPVALRVIRWTALAWASAWRNVQYLSEKAKGKRRAIEPPDEEEQIQMSAQRPVTVRFTEGIPDLALSLERRDSVRDLKRKIRENRTQTKKRRLRLIYSGRILSNEMMLLEWLDSLEKRQKRSAETQDTKGKGKAKDESESGGIETAVSQSQTPVWLHCSVGAEVGQNEDEDEEHVQQTQIKPLRGFDRLAAAGFSEEDIANFRRTFHSRSAMNYLDSEPLGDDEDCFSEEDIANFRRTFHSRSAMNYLDSEPLGDDEDYEEHARVLEERWIDSLASDTDSPISPSSASTTLMQGLIVGFFFPLLPFFFFHEARPAVFWEDGRSQEAQSSVVFS</sequence>
<dbReference type="GO" id="GO:0044695">
    <property type="term" value="C:Dsc E3 ubiquitin ligase complex"/>
    <property type="evidence" value="ECO:0007669"/>
    <property type="project" value="InterPro"/>
</dbReference>
<dbReference type="Pfam" id="PF10302">
    <property type="entry name" value="Dsc3_N"/>
    <property type="match status" value="1"/>
</dbReference>